<comment type="caution">
    <text evidence="5">The sequence shown here is derived from an EMBL/GenBank/DDBJ whole genome shotgun (WGS) entry which is preliminary data.</text>
</comment>
<evidence type="ECO:0000313" key="5">
    <source>
        <dbReference type="EMBL" id="KAJ4854507.1"/>
    </source>
</evidence>
<dbReference type="GO" id="GO:0003677">
    <property type="term" value="F:DNA binding"/>
    <property type="evidence" value="ECO:0007669"/>
    <property type="project" value="InterPro"/>
</dbReference>
<feature type="domain" description="Zn(2)-C6 fungal-type" evidence="4">
    <location>
        <begin position="12"/>
        <end position="48"/>
    </location>
</feature>
<dbReference type="Proteomes" id="UP001140511">
    <property type="component" value="Unassembled WGS sequence"/>
</dbReference>
<evidence type="ECO:0000259" key="4">
    <source>
        <dbReference type="PROSITE" id="PS50048"/>
    </source>
</evidence>
<dbReference type="AlphaFoldDB" id="A0A9W9B356"/>
<dbReference type="PANTHER" id="PTHR31644:SF1">
    <property type="entry name" value="ZN(II)2CYS6 TRANSCRIPTION FACTOR (EUROFUNG)"/>
    <property type="match status" value="1"/>
</dbReference>
<dbReference type="SUPFAM" id="SSF57701">
    <property type="entry name" value="Zn2/Cys6 DNA-binding domain"/>
    <property type="match status" value="1"/>
</dbReference>
<dbReference type="InterPro" id="IPR007219">
    <property type="entry name" value="XnlR_reg_dom"/>
</dbReference>
<reference evidence="5" key="1">
    <citation type="submission" date="2022-09" db="EMBL/GenBank/DDBJ databases">
        <title>Chromosome-level assembly of Trichoderma breve T069, a fungus used in development of biopesticide product.</title>
        <authorList>
            <person name="Lin R."/>
            <person name="Liu T."/>
        </authorList>
    </citation>
    <scope>NUCLEOTIDE SEQUENCE</scope>
    <source>
        <strain evidence="5">T069</strain>
    </source>
</reference>
<dbReference type="PANTHER" id="PTHR31644">
    <property type="entry name" value="TRANSCRIPTIONAL ACTIVATOR ARO80-RELATED"/>
    <property type="match status" value="1"/>
</dbReference>
<dbReference type="RefSeq" id="XP_056023565.1">
    <property type="nucleotide sequence ID" value="XM_056178691.1"/>
</dbReference>
<dbReference type="InterPro" id="IPR052780">
    <property type="entry name" value="AAA_Catabolism_Regulators"/>
</dbReference>
<dbReference type="GO" id="GO:0005634">
    <property type="term" value="C:nucleus"/>
    <property type="evidence" value="ECO:0007669"/>
    <property type="project" value="TreeGrafter"/>
</dbReference>
<feature type="region of interest" description="Disordered" evidence="3">
    <location>
        <begin position="595"/>
        <end position="644"/>
    </location>
</feature>
<gene>
    <name evidence="5" type="ORF">T069G_11486</name>
</gene>
<dbReference type="CDD" id="cd00067">
    <property type="entry name" value="GAL4"/>
    <property type="match status" value="1"/>
</dbReference>
<evidence type="ECO:0000256" key="3">
    <source>
        <dbReference type="SAM" id="MobiDB-lite"/>
    </source>
</evidence>
<feature type="compositionally biased region" description="Low complexity" evidence="3">
    <location>
        <begin position="598"/>
        <end position="614"/>
    </location>
</feature>
<accession>A0A9W9B356</accession>
<dbReference type="SMART" id="SM00066">
    <property type="entry name" value="GAL4"/>
    <property type="match status" value="1"/>
</dbReference>
<dbReference type="GO" id="GO:0000981">
    <property type="term" value="F:DNA-binding transcription factor activity, RNA polymerase II-specific"/>
    <property type="evidence" value="ECO:0007669"/>
    <property type="project" value="InterPro"/>
</dbReference>
<dbReference type="Pfam" id="PF00172">
    <property type="entry name" value="Zn_clus"/>
    <property type="match status" value="1"/>
</dbReference>
<feature type="compositionally biased region" description="Basic and acidic residues" evidence="3">
    <location>
        <begin position="628"/>
        <end position="637"/>
    </location>
</feature>
<keyword evidence="6" id="KW-1185">Reference proteome</keyword>
<feature type="compositionally biased region" description="Basic and acidic residues" evidence="3">
    <location>
        <begin position="85"/>
        <end position="95"/>
    </location>
</feature>
<proteinExistence type="predicted"/>
<dbReference type="EMBL" id="JAOPEN010000008">
    <property type="protein sequence ID" value="KAJ4854507.1"/>
    <property type="molecule type" value="Genomic_DNA"/>
</dbReference>
<dbReference type="GO" id="GO:0008270">
    <property type="term" value="F:zinc ion binding"/>
    <property type="evidence" value="ECO:0007669"/>
    <property type="project" value="InterPro"/>
</dbReference>
<dbReference type="GeneID" id="80873379"/>
<dbReference type="CDD" id="cd12148">
    <property type="entry name" value="fungal_TF_MHR"/>
    <property type="match status" value="1"/>
</dbReference>
<dbReference type="Gene3D" id="4.10.240.10">
    <property type="entry name" value="Zn(2)-C6 fungal-type DNA-binding domain"/>
    <property type="match status" value="1"/>
</dbReference>
<dbReference type="InterPro" id="IPR001138">
    <property type="entry name" value="Zn2Cys6_DnaBD"/>
</dbReference>
<protein>
    <submittedName>
        <fullName evidence="5">Fungal zn(2)-Cys(6) binuclear cluster domain-containing protein</fullName>
    </submittedName>
</protein>
<dbReference type="PROSITE" id="PS50048">
    <property type="entry name" value="ZN2_CY6_FUNGAL_2"/>
    <property type="match status" value="1"/>
</dbReference>
<feature type="region of interest" description="Disordered" evidence="3">
    <location>
        <begin position="57"/>
        <end position="95"/>
    </location>
</feature>
<keyword evidence="2" id="KW-0539">Nucleus</keyword>
<dbReference type="InterPro" id="IPR036864">
    <property type="entry name" value="Zn2-C6_fun-type_DNA-bd_sf"/>
</dbReference>
<sequence>MTASTGKRSYRACVRCRRRKTKCDLGGIGEPRKFPCVSCFESDSECVLAESRRGGNFRTYEPSKKSTRSHKASQRTSGASPRRTRSTEKEVDRSLDGLNEDVIDEQLASELRNPSDALHILAQSEKSKASGSPVLPNEEERDGLLRGSSNVVSVDEYELVQRGLVNHSNISELLHLYSQNYHSYCPIVPAYMIGQSGIDKIRTSDFFLLTVILTIASRDSSNHSLIHRYCWDYTQKLLLEVLLGYPWTLKSRTVESLLLLSEWLPHIELTQSVSNESKSMFIEDRTSWSLVGLAVRQAYLMRLDQGAFPNIVTQETKEQAEHKRLLWTFVYIADRQISVRLGQSFWSRGPSLSTRLTAKDFPSLQPTSNSGQEDYASAHQATMELTQLMHNAQAILYSSPKRTLAMVHDGDYSRYLDDFQRASMNWHATWSDLAVSTRVKRSLSLVYEYLCLYVNAFSFQAVLTRMSAQNTSLKPSFRPFLNGIMNCSDGRYVWDAITAAINTLKLMTDFHPQHELCYLPYRFYLYGVYAAVFLHRADCAGAFQPARRRQETTSLVLKFISVLDGAALDKFHISHRYSQLLRNLWQREGRKASKARDALATSTSSTQAGTAQQQEKPDFSPATLSSLDHPHGQHDMDNFSNADLPINQIPTMSQELPDFSPMQDYPFGPFISIPDFELGDFGNPISDMSLPSLNWGAGLVGMDPIGQ</sequence>
<dbReference type="SMART" id="SM00906">
    <property type="entry name" value="Fungal_trans"/>
    <property type="match status" value="1"/>
</dbReference>
<evidence type="ECO:0000313" key="6">
    <source>
        <dbReference type="Proteomes" id="UP001140511"/>
    </source>
</evidence>
<evidence type="ECO:0000256" key="1">
    <source>
        <dbReference type="ARBA" id="ARBA00022723"/>
    </source>
</evidence>
<evidence type="ECO:0000256" key="2">
    <source>
        <dbReference type="ARBA" id="ARBA00023242"/>
    </source>
</evidence>
<name>A0A9W9B356_9HYPO</name>
<dbReference type="PROSITE" id="PS00463">
    <property type="entry name" value="ZN2_CY6_FUNGAL_1"/>
    <property type="match status" value="1"/>
</dbReference>
<keyword evidence="1" id="KW-0479">Metal-binding</keyword>
<dbReference type="GO" id="GO:0006351">
    <property type="term" value="P:DNA-templated transcription"/>
    <property type="evidence" value="ECO:0007669"/>
    <property type="project" value="InterPro"/>
</dbReference>
<organism evidence="5 6">
    <name type="scientific">Trichoderma breve</name>
    <dbReference type="NCBI Taxonomy" id="2034170"/>
    <lineage>
        <taxon>Eukaryota</taxon>
        <taxon>Fungi</taxon>
        <taxon>Dikarya</taxon>
        <taxon>Ascomycota</taxon>
        <taxon>Pezizomycotina</taxon>
        <taxon>Sordariomycetes</taxon>
        <taxon>Hypocreomycetidae</taxon>
        <taxon>Hypocreales</taxon>
        <taxon>Hypocreaceae</taxon>
        <taxon>Trichoderma</taxon>
    </lineage>
</organism>